<dbReference type="OrthoDB" id="630188at2759"/>
<proteinExistence type="inferred from homology"/>
<name>A0A067JMB6_JATCU</name>
<accession>A0A067JMB6</accession>
<feature type="domain" description="Trichome birefringence-like C-terminal" evidence="2">
    <location>
        <begin position="2"/>
        <end position="219"/>
    </location>
</feature>
<sequence length="235" mass="27790">MVLWTRFLITGQERVINGTNSGTFDLHLDKIDRNWTSKLPELDYAIISDMHWFYRKNFLYDNGNIIGCIFCDEPNIKNYNIEFALQRIIRLVLNYINNCKECKDIVTFLRTYSPAHFENGSWNTGGNCNRTKPLDEGEFNLESSDWKLRSIQVEEIEKARKVEKKGKRFEVLDITKAMLMRPDGHPDSYWDNQWMKGYNDCVHWCLPGPIDVWNDLLMALLKRYADFSKLKEINE</sequence>
<evidence type="ECO:0000313" key="4">
    <source>
        <dbReference type="Proteomes" id="UP000027138"/>
    </source>
</evidence>
<dbReference type="GO" id="GO:0016413">
    <property type="term" value="F:O-acetyltransferase activity"/>
    <property type="evidence" value="ECO:0007669"/>
    <property type="project" value="InterPro"/>
</dbReference>
<dbReference type="AlphaFoldDB" id="A0A067JMB6"/>
<gene>
    <name evidence="3" type="ORF">JCGZ_22661</name>
</gene>
<reference evidence="3 4" key="1">
    <citation type="journal article" date="2014" name="PLoS ONE">
        <title>Global Analysis of Gene Expression Profiles in Physic Nut (Jatropha curcas L.) Seedlings Exposed to Salt Stress.</title>
        <authorList>
            <person name="Zhang L."/>
            <person name="Zhang C."/>
            <person name="Wu P."/>
            <person name="Chen Y."/>
            <person name="Li M."/>
            <person name="Jiang H."/>
            <person name="Wu G."/>
        </authorList>
    </citation>
    <scope>NUCLEOTIDE SEQUENCE [LARGE SCALE GENOMIC DNA]</scope>
    <source>
        <strain evidence="4">cv. GZQX0401</strain>
        <tissue evidence="3">Young leaves</tissue>
    </source>
</reference>
<comment type="similarity">
    <text evidence="1">Belongs to the PC-esterase family. TBL subfamily.</text>
</comment>
<dbReference type="Pfam" id="PF13839">
    <property type="entry name" value="PC-Esterase"/>
    <property type="match status" value="1"/>
</dbReference>
<dbReference type="GO" id="GO:0005794">
    <property type="term" value="C:Golgi apparatus"/>
    <property type="evidence" value="ECO:0007669"/>
    <property type="project" value="TreeGrafter"/>
</dbReference>
<keyword evidence="4" id="KW-1185">Reference proteome</keyword>
<evidence type="ECO:0000259" key="2">
    <source>
        <dbReference type="Pfam" id="PF13839"/>
    </source>
</evidence>
<dbReference type="PANTHER" id="PTHR32285">
    <property type="entry name" value="PROTEIN TRICHOME BIREFRINGENCE-LIKE 9-RELATED"/>
    <property type="match status" value="1"/>
</dbReference>
<dbReference type="PANTHER" id="PTHR32285:SF246">
    <property type="entry name" value="XYLOGLUCAN O-ACETYLTRANSFERASE 3"/>
    <property type="match status" value="1"/>
</dbReference>
<dbReference type="Proteomes" id="UP000027138">
    <property type="component" value="Unassembled WGS sequence"/>
</dbReference>
<organism evidence="3 4">
    <name type="scientific">Jatropha curcas</name>
    <name type="common">Barbados nut</name>
    <dbReference type="NCBI Taxonomy" id="180498"/>
    <lineage>
        <taxon>Eukaryota</taxon>
        <taxon>Viridiplantae</taxon>
        <taxon>Streptophyta</taxon>
        <taxon>Embryophyta</taxon>
        <taxon>Tracheophyta</taxon>
        <taxon>Spermatophyta</taxon>
        <taxon>Magnoliopsida</taxon>
        <taxon>eudicotyledons</taxon>
        <taxon>Gunneridae</taxon>
        <taxon>Pentapetalae</taxon>
        <taxon>rosids</taxon>
        <taxon>fabids</taxon>
        <taxon>Malpighiales</taxon>
        <taxon>Euphorbiaceae</taxon>
        <taxon>Crotonoideae</taxon>
        <taxon>Jatropheae</taxon>
        <taxon>Jatropha</taxon>
    </lineage>
</organism>
<evidence type="ECO:0000313" key="3">
    <source>
        <dbReference type="EMBL" id="KDP25126.1"/>
    </source>
</evidence>
<dbReference type="InterPro" id="IPR026057">
    <property type="entry name" value="TBL_C"/>
</dbReference>
<dbReference type="InterPro" id="IPR029962">
    <property type="entry name" value="TBL"/>
</dbReference>
<evidence type="ECO:0000256" key="1">
    <source>
        <dbReference type="ARBA" id="ARBA00007727"/>
    </source>
</evidence>
<dbReference type="EMBL" id="KK914999">
    <property type="protein sequence ID" value="KDP25126.1"/>
    <property type="molecule type" value="Genomic_DNA"/>
</dbReference>
<protein>
    <recommendedName>
        <fullName evidence="2">Trichome birefringence-like C-terminal domain-containing protein</fullName>
    </recommendedName>
</protein>